<evidence type="ECO:0000313" key="1">
    <source>
        <dbReference type="EMBL" id="WOZ55652.1"/>
    </source>
</evidence>
<evidence type="ECO:0000313" key="2">
    <source>
        <dbReference type="Proteomes" id="UP001301582"/>
    </source>
</evidence>
<dbReference type="Proteomes" id="UP001301582">
    <property type="component" value="Segment"/>
</dbReference>
<gene>
    <name evidence="1" type="ORF">CRP118_gp21</name>
</gene>
<sequence length="138" mass="16281">MLRGNLLPLTNMIAVDEMWPQIEDLLDRVADEKVLVEDIYQFVAEGRWMLWVCEVPDTFVLTTVIITEFIEYPQVTNLRIIFLSGDDEDWAYGIHVFEDFARVNKCHSLEVLGRKGWERVLREQGYKLNYITLSKRIL</sequence>
<dbReference type="EMBL" id="OR420741">
    <property type="protein sequence ID" value="WOZ55652.1"/>
    <property type="molecule type" value="Genomic_DNA"/>
</dbReference>
<protein>
    <submittedName>
        <fullName evidence="1">Uncharacterized protein</fullName>
    </submittedName>
</protein>
<reference evidence="1 2" key="1">
    <citation type="submission" date="2023-08" db="EMBL/GenBank/DDBJ databases">
        <authorList>
            <person name="Du S."/>
            <person name="Wu Z."/>
            <person name="Wu Y."/>
            <person name="Yang M."/>
            <person name="Shao J."/>
            <person name="Liu H."/>
            <person name="Zhao Y."/>
            <person name="Zhang Z."/>
        </authorList>
    </citation>
    <scope>NUCLEOTIDE SEQUENCE [LARGE SCALE GENOMIC DNA]</scope>
</reference>
<name>A0AAX4G2J7_9CAUD</name>
<keyword evidence="2" id="KW-1185">Reference proteome</keyword>
<organism evidence="1 2">
    <name type="scientific">Roseobacter phage CRP-118</name>
    <dbReference type="NCBI Taxonomy" id="3072843"/>
    <lineage>
        <taxon>Viruses</taxon>
        <taxon>Duplodnaviria</taxon>
        <taxon>Heunggongvirae</taxon>
        <taxon>Uroviricota</taxon>
        <taxon>Caudoviricetes</taxon>
        <taxon>Autographivirales</taxon>
        <taxon>Autographivirales incertae sedis</taxon>
        <taxon>Shangxiadianvirus</taxon>
        <taxon>Shangxiadianvirus CRP118</taxon>
    </lineage>
</organism>
<proteinExistence type="predicted"/>
<accession>A0AAX4G2J7</accession>